<dbReference type="EMBL" id="KZ993023">
    <property type="protein sequence ID" value="RKP05820.1"/>
    <property type="molecule type" value="Genomic_DNA"/>
</dbReference>
<gene>
    <name evidence="2" type="ORF">THASP1DRAFT_32345</name>
</gene>
<protein>
    <submittedName>
        <fullName evidence="2">Uncharacterized protein</fullName>
    </submittedName>
</protein>
<feature type="region of interest" description="Disordered" evidence="1">
    <location>
        <begin position="283"/>
        <end position="371"/>
    </location>
</feature>
<accession>A0A4P9XKM3</accession>
<organism evidence="2 3">
    <name type="scientific">Thamnocephalis sphaerospora</name>
    <dbReference type="NCBI Taxonomy" id="78915"/>
    <lineage>
        <taxon>Eukaryota</taxon>
        <taxon>Fungi</taxon>
        <taxon>Fungi incertae sedis</taxon>
        <taxon>Zoopagomycota</taxon>
        <taxon>Zoopagomycotina</taxon>
        <taxon>Zoopagomycetes</taxon>
        <taxon>Zoopagales</taxon>
        <taxon>Sigmoideomycetaceae</taxon>
        <taxon>Thamnocephalis</taxon>
    </lineage>
</organism>
<evidence type="ECO:0000256" key="1">
    <source>
        <dbReference type="SAM" id="MobiDB-lite"/>
    </source>
</evidence>
<name>A0A4P9XKM3_9FUNG</name>
<dbReference type="AlphaFoldDB" id="A0A4P9XKM3"/>
<dbReference type="OrthoDB" id="5598979at2759"/>
<feature type="compositionally biased region" description="Low complexity" evidence="1">
    <location>
        <begin position="284"/>
        <end position="299"/>
    </location>
</feature>
<proteinExistence type="predicted"/>
<dbReference type="Proteomes" id="UP000271241">
    <property type="component" value="Unassembled WGS sequence"/>
</dbReference>
<reference evidence="3" key="1">
    <citation type="journal article" date="2018" name="Nat. Microbiol.">
        <title>Leveraging single-cell genomics to expand the fungal tree of life.</title>
        <authorList>
            <person name="Ahrendt S.R."/>
            <person name="Quandt C.A."/>
            <person name="Ciobanu D."/>
            <person name="Clum A."/>
            <person name="Salamov A."/>
            <person name="Andreopoulos B."/>
            <person name="Cheng J.F."/>
            <person name="Woyke T."/>
            <person name="Pelin A."/>
            <person name="Henrissat B."/>
            <person name="Reynolds N.K."/>
            <person name="Benny G.L."/>
            <person name="Smith M.E."/>
            <person name="James T.Y."/>
            <person name="Grigoriev I.V."/>
        </authorList>
    </citation>
    <scope>NUCLEOTIDE SEQUENCE [LARGE SCALE GENOMIC DNA]</scope>
    <source>
        <strain evidence="3">RSA 1356</strain>
    </source>
</reference>
<keyword evidence="3" id="KW-1185">Reference proteome</keyword>
<evidence type="ECO:0000313" key="3">
    <source>
        <dbReference type="Proteomes" id="UP000271241"/>
    </source>
</evidence>
<feature type="compositionally biased region" description="Low complexity" evidence="1">
    <location>
        <begin position="325"/>
        <end position="353"/>
    </location>
</feature>
<sequence>MLFRGVGEACLGMRELKAPPVKLLGVELERKAASESLHARSQPSACAPSSTLARTPARIGLHASAVHAECSAPRWFLLLVRPCPVRPRLHGSISCTSLVSRRNLSHDIGRFISADSLAMSLPVLPAQLSLNCYSSDEDEELVRNASASDTAIMRSQMRRHHYRRNYQTQEGPAMRPYVVRRTFFHFRLLIVGLYREFLDRPDVVVLLHEAASDLFSACLEAERPCISALLDTLFAPSKVRATLLESRSITEFFSRWPGDRAHDELEQATREFTEMFDAWDDLQSSGDSASRHSSSTSHSISERSEAATPLRSETIRRMSKLIGRPSLARSSTRPRSLSSTLLTPPSCAPSLALPSPPDHQRTPLKRSKSTLTNMSMRVVRKAVSRASLMFNHDPLASADSSASTYTPPSATTVSQDSGITSASDLARLSSSSSLLQSETTLAPKNAKPESDVVFADELISALTRVCLTSEGSAQQNAKHDLCQVEISHTNNCADAHSTARCTMLLPPLLPAYAVF</sequence>
<feature type="region of interest" description="Disordered" evidence="1">
    <location>
        <begin position="396"/>
        <end position="418"/>
    </location>
</feature>
<evidence type="ECO:0000313" key="2">
    <source>
        <dbReference type="EMBL" id="RKP05820.1"/>
    </source>
</evidence>